<accession>A0A0L0FY85</accession>
<dbReference type="InterPro" id="IPR018038">
    <property type="entry name" value="Ribosomal_uL30_CS"/>
</dbReference>
<keyword evidence="2 6" id="KW-0689">Ribosomal protein</keyword>
<dbReference type="GeneID" id="25906418"/>
<reference evidence="6 7" key="1">
    <citation type="submission" date="2011-02" db="EMBL/GenBank/DDBJ databases">
        <title>The Genome Sequence of Sphaeroforma arctica JP610.</title>
        <authorList>
            <consortium name="The Broad Institute Genome Sequencing Platform"/>
            <person name="Russ C."/>
            <person name="Cuomo C."/>
            <person name="Young S.K."/>
            <person name="Zeng Q."/>
            <person name="Gargeya S."/>
            <person name="Alvarado L."/>
            <person name="Berlin A."/>
            <person name="Chapman S.B."/>
            <person name="Chen Z."/>
            <person name="Freedman E."/>
            <person name="Gellesch M."/>
            <person name="Goldberg J."/>
            <person name="Griggs A."/>
            <person name="Gujja S."/>
            <person name="Heilman E."/>
            <person name="Heiman D."/>
            <person name="Howarth C."/>
            <person name="Mehta T."/>
            <person name="Neiman D."/>
            <person name="Pearson M."/>
            <person name="Roberts A."/>
            <person name="Saif S."/>
            <person name="Shea T."/>
            <person name="Shenoy N."/>
            <person name="Sisk P."/>
            <person name="Stolte C."/>
            <person name="Sykes S."/>
            <person name="White J."/>
            <person name="Yandava C."/>
            <person name="Burger G."/>
            <person name="Gray M.W."/>
            <person name="Holland P.W.H."/>
            <person name="King N."/>
            <person name="Lang F.B.F."/>
            <person name="Roger A.J."/>
            <person name="Ruiz-Trillo I."/>
            <person name="Haas B."/>
            <person name="Nusbaum C."/>
            <person name="Birren B."/>
        </authorList>
    </citation>
    <scope>NUCLEOTIDE SEQUENCE [LARGE SCALE GENOMIC DNA]</scope>
    <source>
        <strain evidence="6 7">JP610</strain>
    </source>
</reference>
<dbReference type="CDD" id="cd01657">
    <property type="entry name" value="Ribosomal_L7_archeal_euk"/>
    <property type="match status" value="1"/>
</dbReference>
<dbReference type="FunFam" id="3.30.1390.20:FF:000002">
    <property type="entry name" value="60S ribosomal protein L7"/>
    <property type="match status" value="1"/>
</dbReference>
<evidence type="ECO:0000313" key="6">
    <source>
        <dbReference type="EMBL" id="KNC81792.1"/>
    </source>
</evidence>
<comment type="similarity">
    <text evidence="1">Belongs to the universal ribosomal protein uL30 family.</text>
</comment>
<dbReference type="InterPro" id="IPR035808">
    <property type="entry name" value="Ribosomal_uL30_euk_arc"/>
</dbReference>
<dbReference type="GO" id="GO:0022625">
    <property type="term" value="C:cytosolic large ribosomal subunit"/>
    <property type="evidence" value="ECO:0007669"/>
    <property type="project" value="TreeGrafter"/>
</dbReference>
<dbReference type="eggNOG" id="KOG3184">
    <property type="taxonomic scope" value="Eukaryota"/>
</dbReference>
<evidence type="ECO:0000256" key="2">
    <source>
        <dbReference type="ARBA" id="ARBA00022980"/>
    </source>
</evidence>
<evidence type="ECO:0000259" key="5">
    <source>
        <dbReference type="Pfam" id="PF08079"/>
    </source>
</evidence>
<name>A0A0L0FY85_9EUKA</name>
<dbReference type="InterPro" id="IPR036919">
    <property type="entry name" value="Ribo_uL30_ferredoxin-like_sf"/>
</dbReference>
<keyword evidence="3" id="KW-0687">Ribonucleoprotein</keyword>
<dbReference type="GO" id="GO:0000463">
    <property type="term" value="P:maturation of LSU-rRNA from tricistronic rRNA transcript (SSU-rRNA, 5.8S rRNA, LSU-rRNA)"/>
    <property type="evidence" value="ECO:0007669"/>
    <property type="project" value="TreeGrafter"/>
</dbReference>
<evidence type="ECO:0000256" key="1">
    <source>
        <dbReference type="ARBA" id="ARBA00007594"/>
    </source>
</evidence>
<dbReference type="FunFam" id="3.30.1390.20:FF:000003">
    <property type="entry name" value="60S ribosomal protein L7"/>
    <property type="match status" value="1"/>
</dbReference>
<proteinExistence type="inferred from homology"/>
<dbReference type="GO" id="GO:0003723">
    <property type="term" value="F:RNA binding"/>
    <property type="evidence" value="ECO:0007669"/>
    <property type="project" value="InterPro"/>
</dbReference>
<dbReference type="Proteomes" id="UP000054560">
    <property type="component" value="Unassembled WGS sequence"/>
</dbReference>
<feature type="domain" description="Large ribosomal subunit protein uL30 N-terminal eukaryotes" evidence="5">
    <location>
        <begin position="6"/>
        <end position="77"/>
    </location>
</feature>
<organism evidence="6 7">
    <name type="scientific">Sphaeroforma arctica JP610</name>
    <dbReference type="NCBI Taxonomy" id="667725"/>
    <lineage>
        <taxon>Eukaryota</taxon>
        <taxon>Ichthyosporea</taxon>
        <taxon>Ichthyophonida</taxon>
        <taxon>Sphaeroforma</taxon>
    </lineage>
</organism>
<dbReference type="PANTHER" id="PTHR11524:SF16">
    <property type="entry name" value="LARGE RIBOSOMAL SUBUNIT PROTEIN UL30"/>
    <property type="match status" value="1"/>
</dbReference>
<dbReference type="NCBIfam" id="TIGR01310">
    <property type="entry name" value="uL30_euk"/>
    <property type="match status" value="1"/>
</dbReference>
<evidence type="ECO:0000313" key="7">
    <source>
        <dbReference type="Proteomes" id="UP000054560"/>
    </source>
</evidence>
<dbReference type="GO" id="GO:0003735">
    <property type="term" value="F:structural constituent of ribosome"/>
    <property type="evidence" value="ECO:0007669"/>
    <property type="project" value="TreeGrafter"/>
</dbReference>
<dbReference type="RefSeq" id="XP_014155694.1">
    <property type="nucleotide sequence ID" value="XM_014300219.1"/>
</dbReference>
<gene>
    <name evidence="6" type="ORF">SARC_05914</name>
</gene>
<dbReference type="InterPro" id="IPR039699">
    <property type="entry name" value="Ribosomal_uL30"/>
</dbReference>
<dbReference type="InterPro" id="IPR005998">
    <property type="entry name" value="Ribosomal_uL30_euk"/>
</dbReference>
<dbReference type="AlphaFoldDB" id="A0A0L0FY85"/>
<dbReference type="STRING" id="667725.A0A0L0FY85"/>
<dbReference type="Pfam" id="PF00327">
    <property type="entry name" value="Ribosomal_L30"/>
    <property type="match status" value="1"/>
</dbReference>
<protein>
    <submittedName>
        <fullName evidence="6">60S ribosomal protein</fullName>
    </submittedName>
</protein>
<dbReference type="Pfam" id="PF08079">
    <property type="entry name" value="Ribosomal_L30_N"/>
    <property type="match status" value="1"/>
</dbReference>
<dbReference type="InterPro" id="IPR016082">
    <property type="entry name" value="Ribosomal_uL30_ferredoxin-like"/>
</dbReference>
<dbReference type="SUPFAM" id="SSF55129">
    <property type="entry name" value="Ribosomal protein L30p/L7e"/>
    <property type="match status" value="1"/>
</dbReference>
<sequence>MSTPGVPESFAKKQKALLAIQAKRNEASINNKKALKDKRRVIFKKALKYEKEYNGAEKEEVRMRRQARANGNFYVPAEPKVMFVVRIRGIIGVDPKTKKILQLLRLRQINNGVFVKVNKATMNMIRRVEPFVAYGYPNLKTVKDLIYKRGHGKVMKQRVPLVNNEIIETSLGQYGIVCAEDLIHEIYTLGPHFKEASNFLWPFKLSSPLGGFTHKRRHFIEGGQYGNREEYINPLVRRMN</sequence>
<evidence type="ECO:0000259" key="4">
    <source>
        <dbReference type="Pfam" id="PF00327"/>
    </source>
</evidence>
<dbReference type="Gene3D" id="3.30.1390.20">
    <property type="entry name" value="Ribosomal protein L30, ferredoxin-like fold domain"/>
    <property type="match status" value="1"/>
</dbReference>
<keyword evidence="7" id="KW-1185">Reference proteome</keyword>
<feature type="domain" description="Large ribosomal subunit protein uL30-like ferredoxin-like fold" evidence="4">
    <location>
        <begin position="83"/>
        <end position="132"/>
    </location>
</feature>
<dbReference type="InterPro" id="IPR012988">
    <property type="entry name" value="Ribosomal_uL30_N_euk"/>
</dbReference>
<evidence type="ECO:0000256" key="3">
    <source>
        <dbReference type="ARBA" id="ARBA00023274"/>
    </source>
</evidence>
<dbReference type="PANTHER" id="PTHR11524">
    <property type="entry name" value="60S RIBOSOMAL PROTEIN L7"/>
    <property type="match status" value="1"/>
</dbReference>
<dbReference type="PROSITE" id="PS00634">
    <property type="entry name" value="RIBOSOMAL_L30"/>
    <property type="match status" value="1"/>
</dbReference>
<dbReference type="EMBL" id="KQ241997">
    <property type="protein sequence ID" value="KNC81792.1"/>
    <property type="molecule type" value="Genomic_DNA"/>
</dbReference>
<dbReference type="OrthoDB" id="28644at2759"/>